<proteinExistence type="predicted"/>
<dbReference type="AlphaFoldDB" id="A0A356LCX4"/>
<dbReference type="Gene3D" id="1.10.287.110">
    <property type="entry name" value="DnaJ domain"/>
    <property type="match status" value="1"/>
</dbReference>
<dbReference type="EMBL" id="DOEK01000004">
    <property type="protein sequence ID" value="HBP28365.1"/>
    <property type="molecule type" value="Genomic_DNA"/>
</dbReference>
<dbReference type="GO" id="GO:0051082">
    <property type="term" value="F:unfolded protein binding"/>
    <property type="evidence" value="ECO:0007669"/>
    <property type="project" value="InterPro"/>
</dbReference>
<organism evidence="5 6">
    <name type="scientific">Advenella kashmirensis</name>
    <dbReference type="NCBI Taxonomy" id="310575"/>
    <lineage>
        <taxon>Bacteria</taxon>
        <taxon>Pseudomonadati</taxon>
        <taxon>Pseudomonadota</taxon>
        <taxon>Betaproteobacteria</taxon>
        <taxon>Burkholderiales</taxon>
        <taxon>Alcaligenaceae</taxon>
    </lineage>
</organism>
<dbReference type="InterPro" id="IPR018253">
    <property type="entry name" value="DnaJ_domain_CS"/>
</dbReference>
<dbReference type="CDD" id="cd06257">
    <property type="entry name" value="DnaJ"/>
    <property type="match status" value="1"/>
</dbReference>
<keyword evidence="1" id="KW-0963">Cytoplasm</keyword>
<dbReference type="GO" id="GO:0005737">
    <property type="term" value="C:cytoplasm"/>
    <property type="evidence" value="ECO:0007669"/>
    <property type="project" value="TreeGrafter"/>
</dbReference>
<dbReference type="PRINTS" id="PR00625">
    <property type="entry name" value="JDOMAIN"/>
</dbReference>
<comment type="caution">
    <text evidence="5">The sequence shown here is derived from an EMBL/GenBank/DDBJ whole genome shotgun (WGS) entry which is preliminary data.</text>
</comment>
<dbReference type="SUPFAM" id="SSF46565">
    <property type="entry name" value="Chaperone J-domain"/>
    <property type="match status" value="1"/>
</dbReference>
<dbReference type="Pfam" id="PF00226">
    <property type="entry name" value="DnaJ"/>
    <property type="match status" value="1"/>
</dbReference>
<dbReference type="Gene3D" id="2.60.260.20">
    <property type="entry name" value="Urease metallochaperone UreE, N-terminal domain"/>
    <property type="match status" value="2"/>
</dbReference>
<dbReference type="CDD" id="cd10747">
    <property type="entry name" value="DnaJ_C"/>
    <property type="match status" value="1"/>
</dbReference>
<dbReference type="GO" id="GO:0042026">
    <property type="term" value="P:protein refolding"/>
    <property type="evidence" value="ECO:0007669"/>
    <property type="project" value="TreeGrafter"/>
</dbReference>
<reference evidence="5 6" key="1">
    <citation type="journal article" date="2018" name="Nat. Biotechnol.">
        <title>A standardized bacterial taxonomy based on genome phylogeny substantially revises the tree of life.</title>
        <authorList>
            <person name="Parks D.H."/>
            <person name="Chuvochina M."/>
            <person name="Waite D.W."/>
            <person name="Rinke C."/>
            <person name="Skarshewski A."/>
            <person name="Chaumeil P.A."/>
            <person name="Hugenholtz P."/>
        </authorList>
    </citation>
    <scope>NUCLEOTIDE SEQUENCE [LARGE SCALE GENOMIC DNA]</scope>
    <source>
        <strain evidence="5">UBA10707</strain>
    </source>
</reference>
<evidence type="ECO:0000313" key="5">
    <source>
        <dbReference type="EMBL" id="HBP28365.1"/>
    </source>
</evidence>
<evidence type="ECO:0000313" key="6">
    <source>
        <dbReference type="Proteomes" id="UP000264036"/>
    </source>
</evidence>
<evidence type="ECO:0000259" key="4">
    <source>
        <dbReference type="PROSITE" id="PS50076"/>
    </source>
</evidence>
<dbReference type="InterPro" id="IPR036869">
    <property type="entry name" value="J_dom_sf"/>
</dbReference>
<evidence type="ECO:0000256" key="2">
    <source>
        <dbReference type="ARBA" id="ARBA00023125"/>
    </source>
</evidence>
<accession>A0A356LCX4</accession>
<sequence>MKYVDYYKTLGIERNATEAQIKKAYRSLAHKYHPDISKEPDAETKFKEVAEAYATLKDPEKRAAYDNLGQHRPGDDFVPPHQWQQHFHESSEDFSDVDLSDLLKAFAEAQREGASNYANRARHGETFEFTMPVTLEQIYNGAETEISVAVPDYDSQGLLHRVPKTFRIRIPKGAADGQRLRLAGKGGQGMNGGSPGDLFVVMKLQPHKYFQVNGNDLTLEVPLAPWEAVLGASVEIPTLGGPVALTIPPGTVAGRKMRLSKRGLPGNGNVQGDLYAVITIEVPSSVGEREKALYTELAAASSGFEPRRQRFAGGQS</sequence>
<dbReference type="PROSITE" id="PS50076">
    <property type="entry name" value="DNAJ_2"/>
    <property type="match status" value="1"/>
</dbReference>
<dbReference type="InterPro" id="IPR008971">
    <property type="entry name" value="HSP40/DnaJ_pept-bd"/>
</dbReference>
<keyword evidence="2" id="KW-0238">DNA-binding</keyword>
<dbReference type="Proteomes" id="UP000264036">
    <property type="component" value="Unassembled WGS sequence"/>
</dbReference>
<protein>
    <submittedName>
        <fullName evidence="5">Molecular chaperone DnaJ</fullName>
    </submittedName>
</protein>
<dbReference type="FunFam" id="2.60.260.20:FF:000013">
    <property type="entry name" value="DnaJ subfamily B member 11"/>
    <property type="match status" value="1"/>
</dbReference>
<dbReference type="PANTHER" id="PTHR43096">
    <property type="entry name" value="DNAJ HOMOLOG 1, MITOCHONDRIAL-RELATED"/>
    <property type="match status" value="1"/>
</dbReference>
<dbReference type="GO" id="GO:0003677">
    <property type="term" value="F:DNA binding"/>
    <property type="evidence" value="ECO:0007669"/>
    <property type="project" value="UniProtKB-KW"/>
</dbReference>
<dbReference type="PROSITE" id="PS00636">
    <property type="entry name" value="DNAJ_1"/>
    <property type="match status" value="1"/>
</dbReference>
<dbReference type="InterPro" id="IPR001623">
    <property type="entry name" value="DnaJ_domain"/>
</dbReference>
<dbReference type="FunFam" id="2.60.260.20:FF:000008">
    <property type="entry name" value="Curved DNA-binding protein"/>
    <property type="match status" value="1"/>
</dbReference>
<evidence type="ECO:0000256" key="3">
    <source>
        <dbReference type="ARBA" id="ARBA00023186"/>
    </source>
</evidence>
<dbReference type="Pfam" id="PF01556">
    <property type="entry name" value="DnaJ_C"/>
    <property type="match status" value="1"/>
</dbReference>
<dbReference type="SMART" id="SM00271">
    <property type="entry name" value="DnaJ"/>
    <property type="match status" value="1"/>
</dbReference>
<dbReference type="PANTHER" id="PTHR43096:SF52">
    <property type="entry name" value="DNAJ HOMOLOG 1, MITOCHONDRIAL-RELATED"/>
    <property type="match status" value="1"/>
</dbReference>
<dbReference type="InterPro" id="IPR002939">
    <property type="entry name" value="DnaJ_C"/>
</dbReference>
<keyword evidence="3" id="KW-0143">Chaperone</keyword>
<evidence type="ECO:0000256" key="1">
    <source>
        <dbReference type="ARBA" id="ARBA00022490"/>
    </source>
</evidence>
<gene>
    <name evidence="5" type="ORF">DD666_02985</name>
</gene>
<dbReference type="SUPFAM" id="SSF49493">
    <property type="entry name" value="HSP40/DnaJ peptide-binding domain"/>
    <property type="match status" value="2"/>
</dbReference>
<name>A0A356LCX4_9BURK</name>
<feature type="domain" description="J" evidence="4">
    <location>
        <begin position="5"/>
        <end position="69"/>
    </location>
</feature>